<evidence type="ECO:0000259" key="1">
    <source>
        <dbReference type="Pfam" id="PF07714"/>
    </source>
</evidence>
<dbReference type="EMBL" id="SNRW01005218">
    <property type="protein sequence ID" value="KAA6385549.1"/>
    <property type="molecule type" value="Genomic_DNA"/>
</dbReference>
<proteinExistence type="predicted"/>
<protein>
    <recommendedName>
        <fullName evidence="1">Serine-threonine/tyrosine-protein kinase catalytic domain-containing protein</fullName>
    </recommendedName>
</protein>
<accession>A0A5J4VT10</accession>
<evidence type="ECO:0000313" key="3">
    <source>
        <dbReference type="Proteomes" id="UP000324800"/>
    </source>
</evidence>
<feature type="domain" description="Serine-threonine/tyrosine-protein kinase catalytic" evidence="1">
    <location>
        <begin position="72"/>
        <end position="130"/>
    </location>
</feature>
<feature type="non-terminal residue" evidence="2">
    <location>
        <position position="207"/>
    </location>
</feature>
<gene>
    <name evidence="2" type="ORF">EZS28_018923</name>
</gene>
<dbReference type="Pfam" id="PF07714">
    <property type="entry name" value="PK_Tyr_Ser-Thr"/>
    <property type="match status" value="1"/>
</dbReference>
<dbReference type="InterPro" id="IPR001245">
    <property type="entry name" value="Ser-Thr/Tyr_kinase_cat_dom"/>
</dbReference>
<dbReference type="InterPro" id="IPR011009">
    <property type="entry name" value="Kinase-like_dom_sf"/>
</dbReference>
<dbReference type="Gene3D" id="1.10.510.10">
    <property type="entry name" value="Transferase(Phosphotransferase) domain 1"/>
    <property type="match status" value="1"/>
</dbReference>
<dbReference type="SUPFAM" id="SSF56112">
    <property type="entry name" value="Protein kinase-like (PK-like)"/>
    <property type="match status" value="1"/>
</dbReference>
<dbReference type="Proteomes" id="UP000324800">
    <property type="component" value="Unassembled WGS sequence"/>
</dbReference>
<dbReference type="AlphaFoldDB" id="A0A5J4VT10"/>
<dbReference type="GO" id="GO:0004672">
    <property type="term" value="F:protein kinase activity"/>
    <property type="evidence" value="ECO:0007669"/>
    <property type="project" value="InterPro"/>
</dbReference>
<sequence>MAIFISLASPSKYGHDTLESFNFSSIEQKKEATDQLEYIEHICFPFLIEQKNESEPDKQSKDLQQNFSVLTVKEYIKKQKKLNQPFDEQKLLDFASQGALALTFLHKIKIAHGHISTKNVFITEDGILQIDKLHGRNIHQIGILETMLQQDMYNFGKVLYALAELKKLPKDKDEKQKSEKPTQQNPVCFSRLMKKSLQQIILSLLSK</sequence>
<evidence type="ECO:0000313" key="2">
    <source>
        <dbReference type="EMBL" id="KAA6385549.1"/>
    </source>
</evidence>
<comment type="caution">
    <text evidence="2">The sequence shown here is derived from an EMBL/GenBank/DDBJ whole genome shotgun (WGS) entry which is preliminary data.</text>
</comment>
<reference evidence="2 3" key="1">
    <citation type="submission" date="2019-03" db="EMBL/GenBank/DDBJ databases">
        <title>Single cell metagenomics reveals metabolic interactions within the superorganism composed of flagellate Streblomastix strix and complex community of Bacteroidetes bacteria on its surface.</title>
        <authorList>
            <person name="Treitli S.C."/>
            <person name="Kolisko M."/>
            <person name="Husnik F."/>
            <person name="Keeling P."/>
            <person name="Hampl V."/>
        </authorList>
    </citation>
    <scope>NUCLEOTIDE SEQUENCE [LARGE SCALE GENOMIC DNA]</scope>
    <source>
        <strain evidence="2">ST1C</strain>
    </source>
</reference>
<organism evidence="2 3">
    <name type="scientific">Streblomastix strix</name>
    <dbReference type="NCBI Taxonomy" id="222440"/>
    <lineage>
        <taxon>Eukaryota</taxon>
        <taxon>Metamonada</taxon>
        <taxon>Preaxostyla</taxon>
        <taxon>Oxymonadida</taxon>
        <taxon>Streblomastigidae</taxon>
        <taxon>Streblomastix</taxon>
    </lineage>
</organism>
<name>A0A5J4VT10_9EUKA</name>